<reference evidence="2" key="1">
    <citation type="submission" date="2017-03" db="EMBL/GenBank/DDBJ databases">
        <title>Phytopthora megakarya and P. palmivora, two closely related causual agents of cacao black pod achieved similar genome size and gene model numbers by different mechanisms.</title>
        <authorList>
            <person name="Ali S."/>
            <person name="Shao J."/>
            <person name="Larry D.J."/>
            <person name="Kronmiller B."/>
            <person name="Shen D."/>
            <person name="Strem M.D."/>
            <person name="Melnick R.L."/>
            <person name="Guiltinan M.J."/>
            <person name="Tyler B.M."/>
            <person name="Meinhardt L.W."/>
            <person name="Bailey B.A."/>
        </authorList>
    </citation>
    <scope>NUCLEOTIDE SEQUENCE [LARGE SCALE GENOMIC DNA]</scope>
    <source>
        <strain evidence="2">zdho120</strain>
    </source>
</reference>
<dbReference type="AlphaFoldDB" id="A0A225W631"/>
<comment type="caution">
    <text evidence="1">The sequence shown here is derived from an EMBL/GenBank/DDBJ whole genome shotgun (WGS) entry which is preliminary data.</text>
</comment>
<dbReference type="EMBL" id="NBNE01001642">
    <property type="protein sequence ID" value="OWZ13201.1"/>
    <property type="molecule type" value="Genomic_DNA"/>
</dbReference>
<keyword evidence="2" id="KW-1185">Reference proteome</keyword>
<dbReference type="Proteomes" id="UP000198211">
    <property type="component" value="Unassembled WGS sequence"/>
</dbReference>
<accession>A0A225W631</accession>
<organism evidence="1 2">
    <name type="scientific">Phytophthora megakarya</name>
    <dbReference type="NCBI Taxonomy" id="4795"/>
    <lineage>
        <taxon>Eukaryota</taxon>
        <taxon>Sar</taxon>
        <taxon>Stramenopiles</taxon>
        <taxon>Oomycota</taxon>
        <taxon>Peronosporomycetes</taxon>
        <taxon>Peronosporales</taxon>
        <taxon>Peronosporaceae</taxon>
        <taxon>Phytophthora</taxon>
    </lineage>
</organism>
<proteinExistence type="predicted"/>
<sequence length="76" mass="8543">MEYVSTIENIADIFTKALGPSVFEHLRDFLNIEDVQKAWMPTGVVHAAVSREMEVDYDENVVVCDASDVNVIRGEL</sequence>
<evidence type="ECO:0000313" key="1">
    <source>
        <dbReference type="EMBL" id="OWZ13201.1"/>
    </source>
</evidence>
<name>A0A225W631_9STRA</name>
<gene>
    <name evidence="1" type="ORF">PHMEG_00013516</name>
</gene>
<evidence type="ECO:0000313" key="2">
    <source>
        <dbReference type="Proteomes" id="UP000198211"/>
    </source>
</evidence>
<protein>
    <submittedName>
        <fullName evidence="1">Uncharacterized protein</fullName>
    </submittedName>
</protein>